<dbReference type="InterPro" id="IPR011990">
    <property type="entry name" value="TPR-like_helical_dom_sf"/>
</dbReference>
<evidence type="ECO:0000256" key="1">
    <source>
        <dbReference type="ARBA" id="ARBA00007626"/>
    </source>
</evidence>
<dbReference type="GO" id="GO:0005739">
    <property type="term" value="C:mitochondrion"/>
    <property type="evidence" value="ECO:0007669"/>
    <property type="project" value="TreeGrafter"/>
</dbReference>
<protein>
    <submittedName>
        <fullName evidence="4">Pentatricopeptide repeat</fullName>
    </submittedName>
</protein>
<evidence type="ECO:0000256" key="2">
    <source>
        <dbReference type="ARBA" id="ARBA00022737"/>
    </source>
</evidence>
<dbReference type="AlphaFoldDB" id="A0AAN8Z3G7"/>
<dbReference type="InterPro" id="IPR002885">
    <property type="entry name" value="PPR_rpt"/>
</dbReference>
<evidence type="ECO:0000313" key="5">
    <source>
        <dbReference type="Proteomes" id="UP001370490"/>
    </source>
</evidence>
<evidence type="ECO:0000313" key="4">
    <source>
        <dbReference type="EMBL" id="KAK6925049.1"/>
    </source>
</evidence>
<feature type="repeat" description="PPR" evidence="3">
    <location>
        <begin position="288"/>
        <end position="322"/>
    </location>
</feature>
<dbReference type="Proteomes" id="UP001370490">
    <property type="component" value="Unassembled WGS sequence"/>
</dbReference>
<dbReference type="NCBIfam" id="TIGR00756">
    <property type="entry name" value="PPR"/>
    <property type="match status" value="3"/>
</dbReference>
<dbReference type="GO" id="GO:0003729">
    <property type="term" value="F:mRNA binding"/>
    <property type="evidence" value="ECO:0007669"/>
    <property type="project" value="TreeGrafter"/>
</dbReference>
<comment type="caution">
    <text evidence="4">The sequence shown here is derived from an EMBL/GenBank/DDBJ whole genome shotgun (WGS) entry which is preliminary data.</text>
</comment>
<sequence>MLLLLKSKLQCFPLQLVDTHQHKRLCFFVYSTVPHSKPSLPNLQELCDQICSGIGSLDDLEASLDKLNISLTSSLVTQVVNSCKSEAPPRRLLRFFLWSCKNCELEDGDYNNAIRVFAEKKDFKAMDILMSDLAKQDRVLENQSFSKIANTYVKLGREDEALGIFKNLYEFRCSRDEDTVGAIVSALCLKGHAKRAEGVVWHHKDKISGVKPCIYRSLLYGWSVKENVKECRRILKEMKFAGVSPDIHCYNTFMWCLCKRNLKCNPSGLVPDASNLMAEMRIYGISPTSITYNILLTCLGKTRRVKESLRILNSMKKSGCSPDWASYYLVARVMYLTGRFGKGNEIVDEMFEEGLVPQPRFYHNLIGVLCGVERVNYALELFDRMKKNSVGGYGPVYDLVIPKLCRAGDFGKGRELWDEAIEMGITLNSCRDILDPSITEVSPDHELIYISELNHSIPGISVPLVLQNWIEGLDCMPQQKSEGQFYIYTRAQSNAKVCFTHLEATKPLRHLPVAMSMNPVE</sequence>
<dbReference type="Pfam" id="PF01535">
    <property type="entry name" value="PPR"/>
    <property type="match status" value="1"/>
</dbReference>
<dbReference type="Pfam" id="PF13041">
    <property type="entry name" value="PPR_2"/>
    <property type="match status" value="1"/>
</dbReference>
<dbReference type="PANTHER" id="PTHR47938">
    <property type="entry name" value="RESPIRATORY COMPLEX I CHAPERONE (CIA84), PUTATIVE (AFU_ORTHOLOGUE AFUA_2G06020)-RELATED"/>
    <property type="match status" value="1"/>
</dbReference>
<dbReference type="Gene3D" id="1.25.40.10">
    <property type="entry name" value="Tetratricopeptide repeat domain"/>
    <property type="match status" value="3"/>
</dbReference>
<keyword evidence="2" id="KW-0677">Repeat</keyword>
<dbReference type="Pfam" id="PF13812">
    <property type="entry name" value="PPR_3"/>
    <property type="match status" value="1"/>
</dbReference>
<accession>A0AAN8Z3G7</accession>
<keyword evidence="5" id="KW-1185">Reference proteome</keyword>
<name>A0AAN8Z3G7_9MAGN</name>
<reference evidence="4 5" key="1">
    <citation type="submission" date="2023-12" db="EMBL/GenBank/DDBJ databases">
        <title>A high-quality genome assembly for Dillenia turbinata (Dilleniales).</title>
        <authorList>
            <person name="Chanderbali A."/>
        </authorList>
    </citation>
    <scope>NUCLEOTIDE SEQUENCE [LARGE SCALE GENOMIC DNA]</scope>
    <source>
        <strain evidence="4">LSX21</strain>
        <tissue evidence="4">Leaf</tissue>
    </source>
</reference>
<evidence type="ECO:0000256" key="3">
    <source>
        <dbReference type="PROSITE-ProRule" id="PRU00708"/>
    </source>
</evidence>
<proteinExistence type="inferred from homology"/>
<gene>
    <name evidence="4" type="ORF">RJ641_009375</name>
</gene>
<dbReference type="PROSITE" id="PS51375">
    <property type="entry name" value="PPR"/>
    <property type="match status" value="1"/>
</dbReference>
<dbReference type="PANTHER" id="PTHR47938:SF9">
    <property type="entry name" value="OS10G0422300 PROTEIN"/>
    <property type="match status" value="1"/>
</dbReference>
<dbReference type="EMBL" id="JBAMMX010000016">
    <property type="protein sequence ID" value="KAK6925049.1"/>
    <property type="molecule type" value="Genomic_DNA"/>
</dbReference>
<comment type="similarity">
    <text evidence="1">Belongs to the PPR family. P subfamily.</text>
</comment>
<organism evidence="4 5">
    <name type="scientific">Dillenia turbinata</name>
    <dbReference type="NCBI Taxonomy" id="194707"/>
    <lineage>
        <taxon>Eukaryota</taxon>
        <taxon>Viridiplantae</taxon>
        <taxon>Streptophyta</taxon>
        <taxon>Embryophyta</taxon>
        <taxon>Tracheophyta</taxon>
        <taxon>Spermatophyta</taxon>
        <taxon>Magnoliopsida</taxon>
        <taxon>eudicotyledons</taxon>
        <taxon>Gunneridae</taxon>
        <taxon>Pentapetalae</taxon>
        <taxon>Dilleniales</taxon>
        <taxon>Dilleniaceae</taxon>
        <taxon>Dillenia</taxon>
    </lineage>
</organism>